<dbReference type="InterPro" id="IPR050194">
    <property type="entry name" value="Glycosyltransferase_grp1"/>
</dbReference>
<dbReference type="InterPro" id="IPR001296">
    <property type="entry name" value="Glyco_trans_1"/>
</dbReference>
<feature type="domain" description="Glycosyl transferase family 1" evidence="1">
    <location>
        <begin position="185"/>
        <end position="325"/>
    </location>
</feature>
<evidence type="ECO:0000259" key="1">
    <source>
        <dbReference type="Pfam" id="PF00534"/>
    </source>
</evidence>
<name>A0A1H3JSD4_9FIRM</name>
<keyword evidence="4" id="KW-1185">Reference proteome</keyword>
<protein>
    <submittedName>
        <fullName evidence="3">Glycosyltransferase involved in cell wall bisynthesis</fullName>
    </submittedName>
</protein>
<feature type="domain" description="Glycosyltransferase subfamily 4-like N-terminal" evidence="2">
    <location>
        <begin position="14"/>
        <end position="159"/>
    </location>
</feature>
<dbReference type="PANTHER" id="PTHR45947:SF3">
    <property type="entry name" value="SULFOQUINOVOSYL TRANSFERASE SQD2"/>
    <property type="match status" value="1"/>
</dbReference>
<dbReference type="PANTHER" id="PTHR45947">
    <property type="entry name" value="SULFOQUINOVOSYL TRANSFERASE SQD2"/>
    <property type="match status" value="1"/>
</dbReference>
<reference evidence="3 4" key="1">
    <citation type="submission" date="2016-10" db="EMBL/GenBank/DDBJ databases">
        <authorList>
            <person name="de Groot N.N."/>
        </authorList>
    </citation>
    <scope>NUCLEOTIDE SEQUENCE [LARGE SCALE GENOMIC DNA]</scope>
    <source>
        <strain evidence="3 4">DSM 14045</strain>
    </source>
</reference>
<dbReference type="InterPro" id="IPR028098">
    <property type="entry name" value="Glyco_trans_4-like_N"/>
</dbReference>
<dbReference type="AlphaFoldDB" id="A0A1H3JSD4"/>
<dbReference type="Gene3D" id="3.40.50.2000">
    <property type="entry name" value="Glycogen Phosphorylase B"/>
    <property type="match status" value="2"/>
</dbReference>
<dbReference type="OrthoDB" id="3199616at2"/>
<evidence type="ECO:0000313" key="3">
    <source>
        <dbReference type="EMBL" id="SDY42278.1"/>
    </source>
</evidence>
<dbReference type="Pfam" id="PF13439">
    <property type="entry name" value="Glyco_transf_4"/>
    <property type="match status" value="1"/>
</dbReference>
<accession>A0A1H3JSD4</accession>
<proteinExistence type="predicted"/>
<dbReference type="GO" id="GO:0016757">
    <property type="term" value="F:glycosyltransferase activity"/>
    <property type="evidence" value="ECO:0007669"/>
    <property type="project" value="InterPro"/>
</dbReference>
<gene>
    <name evidence="3" type="ORF">SAMN02910414_01536</name>
</gene>
<dbReference type="STRING" id="1122142.SAMN02910414_01536"/>
<dbReference type="RefSeq" id="WP_074717709.1">
    <property type="nucleotide sequence ID" value="NZ_FNPG01000017.1"/>
</dbReference>
<keyword evidence="3" id="KW-0808">Transferase</keyword>
<dbReference type="Pfam" id="PF00534">
    <property type="entry name" value="Glycos_transf_1"/>
    <property type="match status" value="1"/>
</dbReference>
<evidence type="ECO:0000313" key="4">
    <source>
        <dbReference type="Proteomes" id="UP000183918"/>
    </source>
</evidence>
<dbReference type="Proteomes" id="UP000183918">
    <property type="component" value="Unassembled WGS sequence"/>
</dbReference>
<dbReference type="CDD" id="cd03811">
    <property type="entry name" value="GT4_GT28_WabH-like"/>
    <property type="match status" value="1"/>
</dbReference>
<dbReference type="SUPFAM" id="SSF53756">
    <property type="entry name" value="UDP-Glycosyltransferase/glycogen phosphorylase"/>
    <property type="match status" value="1"/>
</dbReference>
<organism evidence="3 4">
    <name type="scientific">Lachnobacterium bovis DSM 14045</name>
    <dbReference type="NCBI Taxonomy" id="1122142"/>
    <lineage>
        <taxon>Bacteria</taxon>
        <taxon>Bacillati</taxon>
        <taxon>Bacillota</taxon>
        <taxon>Clostridia</taxon>
        <taxon>Lachnospirales</taxon>
        <taxon>Lachnospiraceae</taxon>
        <taxon>Lachnobacterium</taxon>
    </lineage>
</organism>
<dbReference type="EMBL" id="FNPG01000017">
    <property type="protein sequence ID" value="SDY42278.1"/>
    <property type="molecule type" value="Genomic_DNA"/>
</dbReference>
<sequence length="370" mass="42365">MKILHILDSNTFAGVENVIVTIIAYFCRHDIAESVYLSPRGDIEEKLKKYGVDYYGVDVLSKDTLKTAIDILKPDIIHTHDYKSAVLASKIKCNAKLIIHMHQNPNYLKRLCHSSISLFLACRKACKVLTVTDEIEEDFIFSKFIEDKIYNIGEPINVSRIRRLSNESFSYEGMSDLNEKYIFDTIFVGRLSDEKNPILLADIINSLCLEMPNIRIAVVGDGDARDKLFARIEDYFLEKNVLYFGSIDNPYPLIKKSKSFIIPSREEGYGIAAAEAMILRVPVVCSGTGGLAKFVNDKCGKVCGFVKDSYVAEVYRLAIDDIYHFKKVKATEKRSIYLDNIKEYYHYITNVYDKIKLEEVLWYMKNNVAK</sequence>
<evidence type="ECO:0000259" key="2">
    <source>
        <dbReference type="Pfam" id="PF13439"/>
    </source>
</evidence>